<dbReference type="GO" id="GO:0004129">
    <property type="term" value="F:cytochrome-c oxidase activity"/>
    <property type="evidence" value="ECO:0007669"/>
    <property type="project" value="UniProtKB-EC"/>
</dbReference>
<dbReference type="PANTHER" id="PTHR22888:SF9">
    <property type="entry name" value="CYTOCHROME C OXIDASE SUBUNIT 2"/>
    <property type="match status" value="1"/>
</dbReference>
<keyword evidence="11" id="KW-0999">Mitochondrion inner membrane</keyword>
<gene>
    <name evidence="15" type="ORF">PLBR_LOCUS57</name>
</gene>
<comment type="catalytic activity">
    <reaction evidence="10">
        <text>4 Fe(II)-[cytochrome c] + O2 + 8 H(+)(in) = 4 Fe(III)-[cytochrome c] + 2 H2O + 4 H(+)(out)</text>
        <dbReference type="Rhea" id="RHEA:11436"/>
        <dbReference type="Rhea" id="RHEA-COMP:10350"/>
        <dbReference type="Rhea" id="RHEA-COMP:14399"/>
        <dbReference type="ChEBI" id="CHEBI:15377"/>
        <dbReference type="ChEBI" id="CHEBI:15378"/>
        <dbReference type="ChEBI" id="CHEBI:15379"/>
        <dbReference type="ChEBI" id="CHEBI:29033"/>
        <dbReference type="ChEBI" id="CHEBI:29034"/>
        <dbReference type="EC" id="7.1.1.9"/>
    </reaction>
    <physiologicalReaction direction="left-to-right" evidence="10">
        <dbReference type="Rhea" id="RHEA:11437"/>
    </physiologicalReaction>
</comment>
<protein>
    <recommendedName>
        <fullName evidence="11">Cytochrome c oxidase subunit 2</fullName>
    </recommendedName>
</protein>
<comment type="cofactor">
    <cofactor evidence="11">
        <name>Cu cation</name>
        <dbReference type="ChEBI" id="CHEBI:23378"/>
    </cofactor>
    <text evidence="11">Binds a copper A center.</text>
</comment>
<evidence type="ECO:0000256" key="8">
    <source>
        <dbReference type="ARBA" id="ARBA00022989"/>
    </source>
</evidence>
<dbReference type="GO" id="GO:0005507">
    <property type="term" value="F:copper ion binding"/>
    <property type="evidence" value="ECO:0007669"/>
    <property type="project" value="InterPro"/>
</dbReference>
<comment type="function">
    <text evidence="11">Component of the cytochrome c oxidase, the last enzyme in the mitochondrial electron transport chain which drives oxidative phosphorylation. The respiratory chain contains 3 multisubunit complexes succinate dehydrogenase (complex II, CII), ubiquinol-cytochrome c oxidoreductase (cytochrome b-c1 complex, complex III, CIII) and cytochrome c oxidase (complex IV, CIV), that cooperate to transfer electrons derived from NADH and succinate to molecular oxygen, creating an electrochemical gradient over the inner membrane that drives transmembrane transport and the ATP synthase. Cytochrome c oxidase is the component of the respiratory chain that catalyzes the reduction of oxygen to water. Electrons originating from reduced cytochrome c in the intermembrane space (IMS) are transferred via the dinuclear copper A center (CU(A)) of subunit 2 and heme A of subunit 1 to the active site in subunit 1, a binuclear center (BNC) formed by heme A3 and copper B (CU(B)). The BNC reduces molecular oxygen to 2 water molecules using 4 electrons from cytochrome c in the IMS and 4 protons from the mitochondrial matrix.</text>
</comment>
<comment type="subcellular location">
    <subcellularLocation>
        <location evidence="1">Membrane</location>
        <topology evidence="1">Multi-pass membrane protein</topology>
    </subcellularLocation>
    <subcellularLocation>
        <location evidence="11">Mitochondrion inner membrane</location>
        <topology evidence="11">Multi-pass membrane protein</topology>
    </subcellularLocation>
</comment>
<feature type="transmembrane region" description="Helical" evidence="12">
    <location>
        <begin position="105"/>
        <end position="131"/>
    </location>
</feature>
<dbReference type="PANTHER" id="PTHR22888">
    <property type="entry name" value="CYTOCHROME C OXIDASE, SUBUNIT II"/>
    <property type="match status" value="1"/>
</dbReference>
<evidence type="ECO:0000256" key="5">
    <source>
        <dbReference type="ARBA" id="ARBA00022692"/>
    </source>
</evidence>
<geneLocation type="mitochondrion" evidence="15"/>
<sequence length="257" mass="29806">MISMCSMCLLKSSFFRNFNFILIFIFFLDLFRYELFADSAENWQVEFQDSASPIMDGIVTLYQDLFFIAFLILGIVMWILFCIAKQYDVTSPRTTEWHMSDRVIMILEFLWVLIPALLLVGVMSSSLAILYSIDEIIDPVLTLKVIGHQWYDYEYSDYTVVNLPTDVSFLFDSYLIGDDDLQEGSFRLLEVDKRIILPIYTNIRAIVTSTDVLHSWALPSLGIKIDACPGRLNQVLVFIDRPGVYYGQCSEICWRYS</sequence>
<evidence type="ECO:0000256" key="3">
    <source>
        <dbReference type="ARBA" id="ARBA00022448"/>
    </source>
</evidence>
<dbReference type="PROSITE" id="PS50857">
    <property type="entry name" value="COX2_CUA"/>
    <property type="match status" value="1"/>
</dbReference>
<dbReference type="AlphaFoldDB" id="A0A3P3YWI2"/>
<dbReference type="GO" id="GO:0005743">
    <property type="term" value="C:mitochondrial inner membrane"/>
    <property type="evidence" value="ECO:0007669"/>
    <property type="project" value="UniProtKB-SubCell"/>
</dbReference>
<dbReference type="InterPro" id="IPR008972">
    <property type="entry name" value="Cupredoxin"/>
</dbReference>
<dbReference type="InterPro" id="IPR036257">
    <property type="entry name" value="Cyt_c_oxidase_su2_TM_sf"/>
</dbReference>
<evidence type="ECO:0000256" key="6">
    <source>
        <dbReference type="ARBA" id="ARBA00022967"/>
    </source>
</evidence>
<evidence type="ECO:0000256" key="10">
    <source>
        <dbReference type="ARBA" id="ARBA00049512"/>
    </source>
</evidence>
<dbReference type="PROSITE" id="PS50999">
    <property type="entry name" value="COX2_TM"/>
    <property type="match status" value="1"/>
</dbReference>
<dbReference type="InterPro" id="IPR011759">
    <property type="entry name" value="Cyt_c_oxidase_su2_TM_dom"/>
</dbReference>
<dbReference type="EMBL" id="LS992577">
    <property type="protein sequence ID" value="SYZ47167.1"/>
    <property type="molecule type" value="Genomic_DNA"/>
</dbReference>
<keyword evidence="5 11" id="KW-0812">Transmembrane</keyword>
<dbReference type="PRINTS" id="PR01166">
    <property type="entry name" value="CYCOXIDASEII"/>
</dbReference>
<evidence type="ECO:0000313" key="15">
    <source>
        <dbReference type="EMBL" id="SYZ47167.1"/>
    </source>
</evidence>
<keyword evidence="8 12" id="KW-1133">Transmembrane helix</keyword>
<dbReference type="Pfam" id="PF02790">
    <property type="entry name" value="COX2_TM"/>
    <property type="match status" value="1"/>
</dbReference>
<dbReference type="InterPro" id="IPR045187">
    <property type="entry name" value="CcO_II"/>
</dbReference>
<dbReference type="Pfam" id="PF00116">
    <property type="entry name" value="COX2"/>
    <property type="match status" value="1"/>
</dbReference>
<dbReference type="InterPro" id="IPR002429">
    <property type="entry name" value="CcO_II-like_C"/>
</dbReference>
<reference evidence="15" key="1">
    <citation type="submission" date="2018-05" db="EMBL/GenBank/DDBJ databases">
        <authorList>
            <person name="Fogelqvist J."/>
        </authorList>
    </citation>
    <scope>NUCLEOTIDE SEQUENCE [LARGE SCALE GENOMIC DNA]</scope>
</reference>
<evidence type="ECO:0000256" key="1">
    <source>
        <dbReference type="ARBA" id="ARBA00004141"/>
    </source>
</evidence>
<evidence type="ECO:0000256" key="11">
    <source>
        <dbReference type="RuleBase" id="RU000457"/>
    </source>
</evidence>
<keyword evidence="3 11" id="KW-0813">Transport</keyword>
<proteinExistence type="inferred from homology"/>
<name>A0A3P3YWI2_PLABS</name>
<dbReference type="Gene3D" id="1.10.287.90">
    <property type="match status" value="1"/>
</dbReference>
<evidence type="ECO:0000256" key="2">
    <source>
        <dbReference type="ARBA" id="ARBA00007866"/>
    </source>
</evidence>
<evidence type="ECO:0000259" key="14">
    <source>
        <dbReference type="PROSITE" id="PS50999"/>
    </source>
</evidence>
<dbReference type="GO" id="GO:0042773">
    <property type="term" value="P:ATP synthesis coupled electron transport"/>
    <property type="evidence" value="ECO:0007669"/>
    <property type="project" value="TreeGrafter"/>
</dbReference>
<feature type="domain" description="Cytochrome oxidase subunit II transmembrane region profile" evidence="14">
    <location>
        <begin position="39"/>
        <end position="137"/>
    </location>
</feature>
<feature type="domain" description="Cytochrome oxidase subunit II copper A binding" evidence="13">
    <location>
        <begin position="138"/>
        <end position="257"/>
    </location>
</feature>
<organism evidence="15">
    <name type="scientific">Plasmodiophora brassicae</name>
    <name type="common">Clubroot disease agent</name>
    <dbReference type="NCBI Taxonomy" id="37360"/>
    <lineage>
        <taxon>Eukaryota</taxon>
        <taxon>Sar</taxon>
        <taxon>Rhizaria</taxon>
        <taxon>Endomyxa</taxon>
        <taxon>Phytomyxea</taxon>
        <taxon>Plasmodiophorida</taxon>
        <taxon>Plasmodiophoridae</taxon>
        <taxon>Plasmodiophora</taxon>
    </lineage>
</organism>
<dbReference type="Gene3D" id="2.60.40.420">
    <property type="entry name" value="Cupredoxins - blue copper proteins"/>
    <property type="match status" value="1"/>
</dbReference>
<evidence type="ECO:0000256" key="4">
    <source>
        <dbReference type="ARBA" id="ARBA00022660"/>
    </source>
</evidence>
<dbReference type="SUPFAM" id="SSF81464">
    <property type="entry name" value="Cytochrome c oxidase subunit II-like, transmembrane region"/>
    <property type="match status" value="1"/>
</dbReference>
<keyword evidence="7 11" id="KW-0249">Electron transport</keyword>
<keyword evidence="11" id="KW-0186">Copper</keyword>
<keyword evidence="6" id="KW-1278">Translocase</keyword>
<keyword evidence="11" id="KW-0479">Metal-binding</keyword>
<keyword evidence="9 11" id="KW-0472">Membrane</keyword>
<keyword evidence="11 15" id="KW-0496">Mitochondrion</keyword>
<feature type="transmembrane region" description="Helical" evidence="12">
    <location>
        <begin position="61"/>
        <end position="84"/>
    </location>
</feature>
<keyword evidence="4 11" id="KW-0679">Respiratory chain</keyword>
<evidence type="ECO:0000259" key="13">
    <source>
        <dbReference type="PROSITE" id="PS50857"/>
    </source>
</evidence>
<accession>A0A3P3YWI2</accession>
<evidence type="ECO:0000256" key="9">
    <source>
        <dbReference type="ARBA" id="ARBA00023136"/>
    </source>
</evidence>
<dbReference type="SUPFAM" id="SSF49503">
    <property type="entry name" value="Cupredoxins"/>
    <property type="match status" value="1"/>
</dbReference>
<evidence type="ECO:0000256" key="7">
    <source>
        <dbReference type="ARBA" id="ARBA00022982"/>
    </source>
</evidence>
<comment type="similarity">
    <text evidence="2 11">Belongs to the cytochrome c oxidase subunit 2 family.</text>
</comment>
<evidence type="ECO:0000256" key="12">
    <source>
        <dbReference type="SAM" id="Phobius"/>
    </source>
</evidence>